<evidence type="ECO:0000313" key="1">
    <source>
        <dbReference type="EMBL" id="RII43595.1"/>
    </source>
</evidence>
<name>A0A399JDG0_9MICC</name>
<evidence type="ECO:0008006" key="3">
    <source>
        <dbReference type="Google" id="ProtNLM"/>
    </source>
</evidence>
<dbReference type="RefSeq" id="WP_119423354.1">
    <property type="nucleotide sequence ID" value="NZ_QQXK01000002.1"/>
</dbReference>
<protein>
    <recommendedName>
        <fullName evidence="3">DUF559 domain-containing protein</fullName>
    </recommendedName>
</protein>
<reference evidence="1 2" key="1">
    <citation type="submission" date="2018-07" db="EMBL/GenBank/DDBJ databases">
        <title>Arthrobacter sp. nov., isolated from raw cow's milk with high bacterial count.</title>
        <authorList>
            <person name="Hahne J."/>
            <person name="Isele D."/>
            <person name="Lipski A."/>
        </authorList>
    </citation>
    <scope>NUCLEOTIDE SEQUENCE [LARGE SCALE GENOMIC DNA]</scope>
    <source>
        <strain evidence="1 2">JZ R-35</strain>
    </source>
</reference>
<organism evidence="1 2">
    <name type="scientific">Galactobacter valiniphilus</name>
    <dbReference type="NCBI Taxonomy" id="2676122"/>
    <lineage>
        <taxon>Bacteria</taxon>
        <taxon>Bacillati</taxon>
        <taxon>Actinomycetota</taxon>
        <taxon>Actinomycetes</taxon>
        <taxon>Micrococcales</taxon>
        <taxon>Micrococcaceae</taxon>
        <taxon>Galactobacter</taxon>
    </lineage>
</organism>
<sequence>MRRFERGELVRIQPGYYVERMRWERSTAAERFIATATAKHQHGPAVFCGESALLLLGFPTFGPPPALTLAVSSGSRAGRGAETLVISPGTAAPSGYRHPLPQVRRHHHPAAAHSSTGEFAILDPVECLVEMLQRAPLTRSLVVTDAVLRDVLLSRSGGSDDPRTLVIDPAAARRAVLALPPGIRRQRATLALDRSSAGAQSPGESVSRAIMIEAGLAAPQLQQEHWDERGLIGYTDFSWPEIGVIGEFDGRAKYNGTFGPGAPSAEQAVWNEKQRENRLTRLGFRVIRWTWADLYEPERLIRTLRAAGVPLAVPMAA</sequence>
<gene>
    <name evidence="1" type="ORF">DWB68_01470</name>
</gene>
<proteinExistence type="predicted"/>
<dbReference type="AlphaFoldDB" id="A0A399JDG0"/>
<comment type="caution">
    <text evidence="1">The sequence shown here is derived from an EMBL/GenBank/DDBJ whole genome shotgun (WGS) entry which is preliminary data.</text>
</comment>
<evidence type="ECO:0000313" key="2">
    <source>
        <dbReference type="Proteomes" id="UP000265419"/>
    </source>
</evidence>
<dbReference type="Proteomes" id="UP000265419">
    <property type="component" value="Unassembled WGS sequence"/>
</dbReference>
<dbReference type="EMBL" id="QQXK01000002">
    <property type="protein sequence ID" value="RII43595.1"/>
    <property type="molecule type" value="Genomic_DNA"/>
</dbReference>
<keyword evidence="2" id="KW-1185">Reference proteome</keyword>
<accession>A0A399JDG0</accession>